<protein>
    <submittedName>
        <fullName evidence="2">Uncharacterized protein</fullName>
    </submittedName>
</protein>
<evidence type="ECO:0000313" key="3">
    <source>
        <dbReference type="Proteomes" id="UP001184230"/>
    </source>
</evidence>
<sequence>MRNSTSRYQINACLQPLSVLNSPGATSVQPDGVGERHPQGGRTPAYLQATTLPNVEQVVFRRQHDYPPELPHYSPVFNTALPPFMDKYVQGRKGLDVYEIAPFDSQTATIQAQANPPPHSAQAGDDNASFGKRAWPFAGEESSDGLIGLHCSSVALGAVFHANEPQKRLMSSQHAQEQISNASQAICDLGASQAVGEVLRPSRQSQKRDLDVAGLPDGHDLVTIRIADDRAEPAAAKLTPGDPLHESGIDLSFQNLTKALKELLSRRKRKSRLLLKLVKKDSFLDMIECVRDLDSQKRLQLLAISRRWKNPRTLEDERNPGASQLMAVLYLFTRGTPEDTSELMELLPFNWPPTLDDKVRQDCLNFRRDLVSPRILRFDKLYTQLVKRYGPSPSEVFERSGTLVQHSRRPELQRSISALAASNKAPLRFGGDSITLDLSKFLQAVQGLAPTQRQPALLELKTLDSFEDMVEFVKELAPEKCRSLLHMSQNWREGLNGIETDLNASQLMAILLLFGRYSPTRDRWVEFCDLLPPAWPPAINDDLRKTCLDWRAALARQTDSSSRRNMLAALNAHYGT</sequence>
<evidence type="ECO:0000256" key="1">
    <source>
        <dbReference type="SAM" id="MobiDB-lite"/>
    </source>
</evidence>
<keyword evidence="3" id="KW-1185">Reference proteome</keyword>
<gene>
    <name evidence="2" type="ORF">J2739_002686</name>
</gene>
<feature type="region of interest" description="Disordered" evidence="1">
    <location>
        <begin position="110"/>
        <end position="133"/>
    </location>
</feature>
<dbReference type="Proteomes" id="UP001184230">
    <property type="component" value="Unassembled WGS sequence"/>
</dbReference>
<accession>A0ABU1NEM8</accession>
<feature type="region of interest" description="Disordered" evidence="1">
    <location>
        <begin position="22"/>
        <end position="41"/>
    </location>
</feature>
<reference evidence="2 3" key="1">
    <citation type="submission" date="2023-07" db="EMBL/GenBank/DDBJ databases">
        <title>Sorghum-associated microbial communities from plants grown in Nebraska, USA.</title>
        <authorList>
            <person name="Schachtman D."/>
        </authorList>
    </citation>
    <scope>NUCLEOTIDE SEQUENCE [LARGE SCALE GENOMIC DNA]</scope>
    <source>
        <strain evidence="2 3">DS1781</strain>
    </source>
</reference>
<name>A0ABU1NEM8_9BURK</name>
<organism evidence="2 3">
    <name type="scientific">Variovorax soli</name>
    <dbReference type="NCBI Taxonomy" id="376815"/>
    <lineage>
        <taxon>Bacteria</taxon>
        <taxon>Pseudomonadati</taxon>
        <taxon>Pseudomonadota</taxon>
        <taxon>Betaproteobacteria</taxon>
        <taxon>Burkholderiales</taxon>
        <taxon>Comamonadaceae</taxon>
        <taxon>Variovorax</taxon>
    </lineage>
</organism>
<proteinExistence type="predicted"/>
<comment type="caution">
    <text evidence="2">The sequence shown here is derived from an EMBL/GenBank/DDBJ whole genome shotgun (WGS) entry which is preliminary data.</text>
</comment>
<evidence type="ECO:0000313" key="2">
    <source>
        <dbReference type="EMBL" id="MDR6536913.1"/>
    </source>
</evidence>
<dbReference type="EMBL" id="JAVDRF010000005">
    <property type="protein sequence ID" value="MDR6536913.1"/>
    <property type="molecule type" value="Genomic_DNA"/>
</dbReference>